<sequence>MKLSAYLERLNDGAAAQRLAIEVAELIRLNDKASMAKLAEVFEGRMENCSTMSADLTTAPRTASLCPCSRANMPVFLSE</sequence>
<gene>
    <name evidence="1" type="ORF">CEV34_3687</name>
</gene>
<dbReference type="EMBL" id="NNRM01000039">
    <property type="protein sequence ID" value="OYR23683.1"/>
    <property type="molecule type" value="Genomic_DNA"/>
</dbReference>
<evidence type="ECO:0000313" key="2">
    <source>
        <dbReference type="Proteomes" id="UP000216188"/>
    </source>
</evidence>
<proteinExistence type="predicted"/>
<accession>A0A256G9B4</accession>
<comment type="caution">
    <text evidence="1">The sequence shown here is derived from an EMBL/GenBank/DDBJ whole genome shotgun (WGS) entry which is preliminary data.</text>
</comment>
<dbReference type="AlphaFoldDB" id="A0A256G9B4"/>
<keyword evidence="2" id="KW-1185">Reference proteome</keyword>
<dbReference type="Proteomes" id="UP000216188">
    <property type="component" value="Unassembled WGS sequence"/>
</dbReference>
<organism evidence="1 2">
    <name type="scientific">Brucella pseudogrignonensis</name>
    <dbReference type="NCBI Taxonomy" id="419475"/>
    <lineage>
        <taxon>Bacteria</taxon>
        <taxon>Pseudomonadati</taxon>
        <taxon>Pseudomonadota</taxon>
        <taxon>Alphaproteobacteria</taxon>
        <taxon>Hyphomicrobiales</taxon>
        <taxon>Brucellaceae</taxon>
        <taxon>Brucella/Ochrobactrum group</taxon>
        <taxon>Brucella</taxon>
    </lineage>
</organism>
<reference evidence="1 2" key="1">
    <citation type="submission" date="2017-07" db="EMBL/GenBank/DDBJ databases">
        <title>Phylogenetic study on the rhizospheric bacterium Ochrobactrum sp. A44.</title>
        <authorList>
            <person name="Krzyzanowska D.M."/>
            <person name="Ossowicki A."/>
            <person name="Rajewska M."/>
            <person name="Maciag T."/>
            <person name="Kaczynski Z."/>
            <person name="Czerwicka M."/>
            <person name="Jafra S."/>
        </authorList>
    </citation>
    <scope>NUCLEOTIDE SEQUENCE [LARGE SCALE GENOMIC DNA]</scope>
    <source>
        <strain evidence="1 2">CCUG 30717</strain>
    </source>
</reference>
<evidence type="ECO:0000313" key="1">
    <source>
        <dbReference type="EMBL" id="OYR23683.1"/>
    </source>
</evidence>
<name>A0A256G9B4_9HYPH</name>
<protein>
    <submittedName>
        <fullName evidence="1">Uncharacterized protein</fullName>
    </submittedName>
</protein>